<feature type="transmembrane region" description="Helical" evidence="6">
    <location>
        <begin position="420"/>
        <end position="438"/>
    </location>
</feature>
<feature type="transmembrane region" description="Helical" evidence="6">
    <location>
        <begin position="323"/>
        <end position="345"/>
    </location>
</feature>
<dbReference type="EMBL" id="JAFREL020000004">
    <property type="protein sequence ID" value="MEO1772294.1"/>
    <property type="molecule type" value="Genomic_DNA"/>
</dbReference>
<dbReference type="RefSeq" id="WP_207701809.1">
    <property type="nucleotide sequence ID" value="NZ_JAFREL020000004.1"/>
</dbReference>
<evidence type="ECO:0000313" key="8">
    <source>
        <dbReference type="Proteomes" id="UP000664357"/>
    </source>
</evidence>
<accession>A0ABV0EUI8</accession>
<name>A0ABV0EUI8_9ENTE</name>
<dbReference type="NCBIfam" id="TIGR00785">
    <property type="entry name" value="dass"/>
    <property type="match status" value="1"/>
</dbReference>
<feature type="transmembrane region" description="Helical" evidence="6">
    <location>
        <begin position="167"/>
        <end position="190"/>
    </location>
</feature>
<keyword evidence="4 6" id="KW-1133">Transmembrane helix</keyword>
<sequence length="471" mass="51133">MLNRKTIIKLTVVLAIPIALWNIPAPAGLAVDTWHLVAIYLGLLAGLIIKPMSEPIITLIIIGFGVMFMEPATLLSGYGDSMAWFLATVTIVCTAFVKTGLGRRMAYILLGRSGNSTLGLGYLMMLTDLILSPATGSNSSRTTIIYPIFRNIAEGVDSYPDKNPRKLGGYLTILSYIVSQSTSALFLTGMATNAITASLALEMLDIPLTWGTWFMAAVVPAGLVLLVGPFVVYKLYKPELTELTDVKIQAKENLEKMGSVTAAEKKLFIIFILAVLGWMFGPKLTFVALGTQNVGFVFLALVLVTGILNWNDVIGAKGAWNVFVWYGAFYGVASGLAEAGFYTWLADLLNKILDLSSVNGLLVTYVLLLVSLAVRYFFVSNSAFVASFFPVIFAIAMGTQADLMVLTLLLAFFASYGSWLTHYGNGAGLIAFASNYVSQKEFWKIGTIMVGVALIIFTVIGLPYWKLIGIW</sequence>
<feature type="transmembrane region" description="Helical" evidence="6">
    <location>
        <begin position="7"/>
        <end position="27"/>
    </location>
</feature>
<dbReference type="Proteomes" id="UP000664357">
    <property type="component" value="Unassembled WGS sequence"/>
</dbReference>
<feature type="transmembrane region" description="Helical" evidence="6">
    <location>
        <begin position="294"/>
        <end position="311"/>
    </location>
</feature>
<feature type="transmembrane region" description="Helical" evidence="6">
    <location>
        <begin position="56"/>
        <end position="76"/>
    </location>
</feature>
<organism evidence="7 8">
    <name type="scientific">Candidatus Enterococcus ferrettii</name>
    <dbReference type="NCBI Taxonomy" id="2815324"/>
    <lineage>
        <taxon>Bacteria</taxon>
        <taxon>Bacillati</taxon>
        <taxon>Bacillota</taxon>
        <taxon>Bacilli</taxon>
        <taxon>Lactobacillales</taxon>
        <taxon>Enterococcaceae</taxon>
        <taxon>Enterococcus</taxon>
    </lineage>
</organism>
<feature type="transmembrane region" description="Helical" evidence="6">
    <location>
        <begin position="210"/>
        <end position="233"/>
    </location>
</feature>
<keyword evidence="5 6" id="KW-0472">Membrane</keyword>
<evidence type="ECO:0000313" key="7">
    <source>
        <dbReference type="EMBL" id="MEO1772294.1"/>
    </source>
</evidence>
<gene>
    <name evidence="7" type="ORF">JZO67_004276</name>
</gene>
<comment type="similarity">
    <text evidence="2">Belongs to the SLC13A/DASS transporter (TC 2.A.47) family. DIT1 subfamily.</text>
</comment>
<feature type="transmembrane region" description="Helical" evidence="6">
    <location>
        <begin position="267"/>
        <end position="288"/>
    </location>
</feature>
<evidence type="ECO:0000256" key="2">
    <source>
        <dbReference type="ARBA" id="ARBA00007349"/>
    </source>
</evidence>
<feature type="transmembrane region" description="Helical" evidence="6">
    <location>
        <begin position="357"/>
        <end position="378"/>
    </location>
</feature>
<evidence type="ECO:0000256" key="5">
    <source>
        <dbReference type="ARBA" id="ARBA00023136"/>
    </source>
</evidence>
<evidence type="ECO:0000256" key="6">
    <source>
        <dbReference type="SAM" id="Phobius"/>
    </source>
</evidence>
<feature type="transmembrane region" description="Helical" evidence="6">
    <location>
        <begin position="445"/>
        <end position="465"/>
    </location>
</feature>
<comment type="caution">
    <text evidence="7">The sequence shown here is derived from an EMBL/GenBank/DDBJ whole genome shotgun (WGS) entry which is preliminary data.</text>
</comment>
<reference evidence="7 8" key="1">
    <citation type="submission" date="2024-02" db="EMBL/GenBank/DDBJ databases">
        <title>The Genome Sequence of Enterococcus sp. DIV0159.</title>
        <authorList>
            <person name="Earl A."/>
            <person name="Manson A."/>
            <person name="Gilmore M."/>
            <person name="Sanders J."/>
            <person name="Shea T."/>
            <person name="Howe W."/>
            <person name="Livny J."/>
            <person name="Cuomo C."/>
            <person name="Neafsey D."/>
            <person name="Birren B."/>
        </authorList>
    </citation>
    <scope>NUCLEOTIDE SEQUENCE [LARGE SCALE GENOMIC DNA]</scope>
    <source>
        <strain evidence="7 8">665A</strain>
    </source>
</reference>
<keyword evidence="8" id="KW-1185">Reference proteome</keyword>
<dbReference type="InterPro" id="IPR030676">
    <property type="entry name" value="CitT-rel"/>
</dbReference>
<evidence type="ECO:0000256" key="3">
    <source>
        <dbReference type="ARBA" id="ARBA00022692"/>
    </source>
</evidence>
<proteinExistence type="inferred from homology"/>
<dbReference type="InterPro" id="IPR001898">
    <property type="entry name" value="SLC13A/DASS"/>
</dbReference>
<evidence type="ECO:0000256" key="4">
    <source>
        <dbReference type="ARBA" id="ARBA00022989"/>
    </source>
</evidence>
<feature type="transmembrane region" description="Helical" evidence="6">
    <location>
        <begin position="82"/>
        <end position="101"/>
    </location>
</feature>
<feature type="transmembrane region" description="Helical" evidence="6">
    <location>
        <begin position="385"/>
        <end position="414"/>
    </location>
</feature>
<dbReference type="PANTHER" id="PTHR42826">
    <property type="entry name" value="DICARBOXYLATE TRANSPORTER 2.1, CHLOROPLASTIC"/>
    <property type="match status" value="1"/>
</dbReference>
<evidence type="ECO:0000256" key="1">
    <source>
        <dbReference type="ARBA" id="ARBA00004141"/>
    </source>
</evidence>
<protein>
    <submittedName>
        <fullName evidence="7">DASS family divalent anion:Na+ symporter</fullName>
    </submittedName>
</protein>
<dbReference type="Pfam" id="PF00939">
    <property type="entry name" value="Na_sulph_symp"/>
    <property type="match status" value="1"/>
</dbReference>
<feature type="transmembrane region" description="Helical" evidence="6">
    <location>
        <begin position="33"/>
        <end position="49"/>
    </location>
</feature>
<keyword evidence="3 6" id="KW-0812">Transmembrane</keyword>
<comment type="subcellular location">
    <subcellularLocation>
        <location evidence="1">Membrane</location>
        <topology evidence="1">Multi-pass membrane protein</topology>
    </subcellularLocation>
</comment>